<sequence length="64" mass="7862">MAKIKIEDVLHHLDYDMKRALEDTVRKHIPNATVDRNVLYRTFLKEVYRKCRSWEEVPDRYVEK</sequence>
<name>A0ABX3N1W7_9RHOB</name>
<evidence type="ECO:0000313" key="1">
    <source>
        <dbReference type="EMBL" id="OOY24439.1"/>
    </source>
</evidence>
<proteinExistence type="predicted"/>
<organism evidence="1 2">
    <name type="scientific">Thioclava sediminum</name>
    <dbReference type="NCBI Taxonomy" id="1915319"/>
    <lineage>
        <taxon>Bacteria</taxon>
        <taxon>Pseudomonadati</taxon>
        <taxon>Pseudomonadota</taxon>
        <taxon>Alphaproteobacteria</taxon>
        <taxon>Rhodobacterales</taxon>
        <taxon>Paracoccaceae</taxon>
        <taxon>Thioclava</taxon>
    </lineage>
</organism>
<gene>
    <name evidence="1" type="ORF">BMI91_10380</name>
</gene>
<evidence type="ECO:0008006" key="3">
    <source>
        <dbReference type="Google" id="ProtNLM"/>
    </source>
</evidence>
<protein>
    <recommendedName>
        <fullName evidence="3">Transposase</fullName>
    </recommendedName>
</protein>
<reference evidence="1 2" key="1">
    <citation type="submission" date="2016-11" db="EMBL/GenBank/DDBJ databases">
        <title>A multilocus sequence analysis scheme for characterization of bacteria in the genus Thioclava.</title>
        <authorList>
            <person name="Liu Y."/>
            <person name="Shao Z."/>
        </authorList>
    </citation>
    <scope>NUCLEOTIDE SEQUENCE [LARGE SCALE GENOMIC DNA]</scope>
    <source>
        <strain evidence="1 2">TAW-CT134</strain>
    </source>
</reference>
<dbReference type="EMBL" id="MPZV01000002">
    <property type="protein sequence ID" value="OOY24439.1"/>
    <property type="molecule type" value="Genomic_DNA"/>
</dbReference>
<accession>A0ABX3N1W7</accession>
<dbReference type="Proteomes" id="UP000190787">
    <property type="component" value="Unassembled WGS sequence"/>
</dbReference>
<comment type="caution">
    <text evidence="1">The sequence shown here is derived from an EMBL/GenBank/DDBJ whole genome shotgun (WGS) entry which is preliminary data.</text>
</comment>
<evidence type="ECO:0000313" key="2">
    <source>
        <dbReference type="Proteomes" id="UP000190787"/>
    </source>
</evidence>
<keyword evidence="2" id="KW-1185">Reference proteome</keyword>